<dbReference type="EMBL" id="JBHRUV010000017">
    <property type="protein sequence ID" value="MFC3265452.1"/>
    <property type="molecule type" value="Genomic_DNA"/>
</dbReference>
<dbReference type="Proteomes" id="UP001595536">
    <property type="component" value="Unassembled WGS sequence"/>
</dbReference>
<evidence type="ECO:0000256" key="9">
    <source>
        <dbReference type="ARBA" id="ARBA00023014"/>
    </source>
</evidence>
<dbReference type="CDD" id="cd01586">
    <property type="entry name" value="AcnA_IRP"/>
    <property type="match status" value="1"/>
</dbReference>
<dbReference type="Pfam" id="PF00694">
    <property type="entry name" value="Aconitase_C"/>
    <property type="match status" value="1"/>
</dbReference>
<reference evidence="15" key="1">
    <citation type="journal article" date="2019" name="Int. J. Syst. Evol. Microbiol.">
        <title>The Global Catalogue of Microorganisms (GCM) 10K type strain sequencing project: providing services to taxonomists for standard genome sequencing and annotation.</title>
        <authorList>
            <consortium name="The Broad Institute Genomics Platform"/>
            <consortium name="The Broad Institute Genome Sequencing Center for Infectious Disease"/>
            <person name="Wu L."/>
            <person name="Ma J."/>
        </authorList>
    </citation>
    <scope>NUCLEOTIDE SEQUENCE [LARGE SCALE GENOMIC DNA]</scope>
    <source>
        <strain evidence="15">CCM 7941</strain>
    </source>
</reference>
<feature type="domain" description="Aconitase A/isopropylmalate dehydratase small subunit swivel" evidence="13">
    <location>
        <begin position="693"/>
        <end position="820"/>
    </location>
</feature>
<dbReference type="InterPro" id="IPR015928">
    <property type="entry name" value="Aconitase/3IPM_dehydase_swvl"/>
</dbReference>
<comment type="pathway">
    <text evidence="4">Organic acid metabolism; propanoate degradation.</text>
</comment>
<gene>
    <name evidence="14" type="primary">acnA</name>
    <name evidence="14" type="ORF">ACFOEX_03610</name>
</gene>
<comment type="caution">
    <text evidence="14">The sequence shown here is derived from an EMBL/GenBank/DDBJ whole genome shotgun (WGS) entry which is preliminary data.</text>
</comment>
<comment type="cofactor">
    <cofactor evidence="2">
        <name>[4Fe-4S] cluster</name>
        <dbReference type="ChEBI" id="CHEBI:49883"/>
    </cofactor>
</comment>
<dbReference type="GO" id="GO:0003994">
    <property type="term" value="F:aconitate hydratase activity"/>
    <property type="evidence" value="ECO:0007669"/>
    <property type="project" value="UniProtKB-EC"/>
</dbReference>
<evidence type="ECO:0000256" key="1">
    <source>
        <dbReference type="ARBA" id="ARBA00000118"/>
    </source>
</evidence>
<evidence type="ECO:0000256" key="8">
    <source>
        <dbReference type="ARBA" id="ARBA00023004"/>
    </source>
</evidence>
<keyword evidence="9 11" id="KW-0411">Iron-sulfur</keyword>
<keyword evidence="6 11" id="KW-0004">4Fe-4S</keyword>
<dbReference type="CDD" id="cd01580">
    <property type="entry name" value="AcnA_IRP_Swivel"/>
    <property type="match status" value="1"/>
</dbReference>
<evidence type="ECO:0000256" key="3">
    <source>
        <dbReference type="ARBA" id="ARBA00004717"/>
    </source>
</evidence>
<dbReference type="PANTHER" id="PTHR11670">
    <property type="entry name" value="ACONITASE/IRON-RESPONSIVE ELEMENT FAMILY MEMBER"/>
    <property type="match status" value="1"/>
</dbReference>
<keyword evidence="15" id="KW-1185">Reference proteome</keyword>
<dbReference type="PROSITE" id="PS00450">
    <property type="entry name" value="ACONITASE_1"/>
    <property type="match status" value="1"/>
</dbReference>
<sequence>MTSLDSFKSRKQLTVGGKTYAYYSLPEAEKNGLPDVSRLPFSLKVLLENLLRFEDDRSVTRDDILAVAAFVNNRGSEEREIAFRPARVLMQDFTGVPAVVDLAAMRDAMNALGADPVKINPLVPVDLVIDHSVIVDEFGTPKAFADNVRLEYQRNEERYRFLRWGSEAFNNFRVVPPGTGICHQVNLEYLSQTVWTRNDDGVEVAYPDTLVGTDSHTTMVNGVAVLGWGVGGIEAEAAMLGQPLSMLIPEVIGFRLTGKLREGVTATDLVLTVTQMLRKRGVVGKFVEFYGPGLDAMTVEDRATISNMAPEYGATCGFFPIDQATVDWLAKTGRAPERVALVAEYAKAQGLFRTADTPDPVFTDTLHLDLGDVQPSLAGPKRPQDRVLLSEARQGFIASMETEFNKAGELAKRFKVEGENFDLGHGDVVIAAITSCTNTSNPSVMIGAGLLARNAAARGLRSRPWVKTSLAPGSQVVAEYLARSGLQAELDKLGFNLVGFGCTTCIGNSGPLPAAISRTINDNDIVAAAVLSGNRNFEGRVNPDVRANYLASPPLVVAYALAGSLQVDLTKDPLGVGSDGQPVYLRDIWPTTAEVQKFIDENITQELFRQRYADVFAGDENWRKIQVSGGETYAWDDKSTYVRNPPYFAGITRTPRPVEDIVGARILGLFLDSITTDHISPAGSIKAASPAGKYLLDHGVAVADFNQYGTRRGNHEVMMRGTFANIRIKNQMVPGVEGGVTVHYPDGEQMPIYDAAMKYKAEGVPLVVFAGKEYGTGSSRDWAAKGTNLLGVRAVIAESFERIHRSNLVGMGVLPLVFTEGVTWRSLGLKGDETVSIRGLGESLRPRQTLVAEITRASGEKLETPLICRIDTLDELEYFRNGGILHYVLRQLAA</sequence>
<dbReference type="Gene3D" id="6.10.190.10">
    <property type="match status" value="1"/>
</dbReference>
<dbReference type="NCBIfam" id="TIGR01341">
    <property type="entry name" value="aconitase_1"/>
    <property type="match status" value="1"/>
</dbReference>
<proteinExistence type="inferred from homology"/>
<evidence type="ECO:0000256" key="6">
    <source>
        <dbReference type="ARBA" id="ARBA00022485"/>
    </source>
</evidence>
<dbReference type="EC" id="4.2.1.3" evidence="11"/>
<dbReference type="SUPFAM" id="SSF53732">
    <property type="entry name" value="Aconitase iron-sulfur domain"/>
    <property type="match status" value="1"/>
</dbReference>
<comment type="similarity">
    <text evidence="5 11">Belongs to the aconitase/IPM isomerase family.</text>
</comment>
<dbReference type="NCBIfam" id="NF009520">
    <property type="entry name" value="PRK12881.1"/>
    <property type="match status" value="1"/>
</dbReference>
<name>A0ABV7LD10_9HYPH</name>
<comment type="pathway">
    <text evidence="3">Carbohydrate metabolism; tricarboxylic acid cycle; isocitrate from oxaloacetate: step 2/2.</text>
</comment>
<evidence type="ECO:0000256" key="4">
    <source>
        <dbReference type="ARBA" id="ARBA00005026"/>
    </source>
</evidence>
<evidence type="ECO:0000313" key="15">
    <source>
        <dbReference type="Proteomes" id="UP001595536"/>
    </source>
</evidence>
<comment type="function">
    <text evidence="11">Catalyzes the isomerization of citrate to isocitrate via cis-aconitate.</text>
</comment>
<dbReference type="InterPro" id="IPR001030">
    <property type="entry name" value="Acoase/IPM_deHydtase_lsu_aba"/>
</dbReference>
<accession>A0ABV7LD10</accession>
<dbReference type="Pfam" id="PF00330">
    <property type="entry name" value="Aconitase"/>
    <property type="match status" value="1"/>
</dbReference>
<evidence type="ECO:0000256" key="5">
    <source>
        <dbReference type="ARBA" id="ARBA00007185"/>
    </source>
</evidence>
<dbReference type="InterPro" id="IPR006249">
    <property type="entry name" value="Aconitase/IRP2"/>
</dbReference>
<evidence type="ECO:0000256" key="11">
    <source>
        <dbReference type="RuleBase" id="RU361275"/>
    </source>
</evidence>
<feature type="domain" description="Aconitase/3-isopropylmalate dehydratase large subunit alpha/beta/alpha" evidence="12">
    <location>
        <begin position="77"/>
        <end position="563"/>
    </location>
</feature>
<dbReference type="PROSITE" id="PS01244">
    <property type="entry name" value="ACONITASE_2"/>
    <property type="match status" value="1"/>
</dbReference>
<keyword evidence="7" id="KW-0479">Metal-binding</keyword>
<dbReference type="Gene3D" id="3.30.499.10">
    <property type="entry name" value="Aconitase, domain 3"/>
    <property type="match status" value="2"/>
</dbReference>
<dbReference type="InterPro" id="IPR000573">
    <property type="entry name" value="AconitaseA/IPMdHydase_ssu_swvl"/>
</dbReference>
<evidence type="ECO:0000256" key="2">
    <source>
        <dbReference type="ARBA" id="ARBA00001966"/>
    </source>
</evidence>
<keyword evidence="8 11" id="KW-0408">Iron</keyword>
<dbReference type="PRINTS" id="PR00415">
    <property type="entry name" value="ACONITASE"/>
</dbReference>
<dbReference type="InterPro" id="IPR015931">
    <property type="entry name" value="Acnase/IPM_dHydase_lsu_aba_1/3"/>
</dbReference>
<dbReference type="InterPro" id="IPR044137">
    <property type="entry name" value="AcnA_IRP_Swivel"/>
</dbReference>
<comment type="catalytic activity">
    <reaction evidence="10 11">
        <text>citrate = D-threo-isocitrate</text>
        <dbReference type="Rhea" id="RHEA:10336"/>
        <dbReference type="ChEBI" id="CHEBI:15562"/>
        <dbReference type="ChEBI" id="CHEBI:16947"/>
        <dbReference type="EC" id="4.2.1.3"/>
    </reaction>
</comment>
<dbReference type="NCBIfam" id="NF006757">
    <property type="entry name" value="PRK09277.1"/>
    <property type="match status" value="1"/>
</dbReference>
<dbReference type="SUPFAM" id="SSF52016">
    <property type="entry name" value="LeuD/IlvD-like"/>
    <property type="match status" value="1"/>
</dbReference>
<keyword evidence="11 14" id="KW-0456">Lyase</keyword>
<dbReference type="InterPro" id="IPR018136">
    <property type="entry name" value="Aconitase_4Fe-4S_BS"/>
</dbReference>
<evidence type="ECO:0000259" key="13">
    <source>
        <dbReference type="Pfam" id="PF00694"/>
    </source>
</evidence>
<dbReference type="RefSeq" id="WP_376831722.1">
    <property type="nucleotide sequence ID" value="NZ_JBHLWR010000006.1"/>
</dbReference>
<protein>
    <recommendedName>
        <fullName evidence="11">Aconitate hydratase</fullName>
        <shortName evidence="11">Aconitase</shortName>
        <ecNumber evidence="11">4.2.1.3</ecNumber>
    </recommendedName>
</protein>
<dbReference type="Gene3D" id="3.20.19.10">
    <property type="entry name" value="Aconitase, domain 4"/>
    <property type="match status" value="1"/>
</dbReference>
<evidence type="ECO:0000256" key="10">
    <source>
        <dbReference type="ARBA" id="ARBA00023501"/>
    </source>
</evidence>
<evidence type="ECO:0000313" key="14">
    <source>
        <dbReference type="EMBL" id="MFC3265452.1"/>
    </source>
</evidence>
<dbReference type="InterPro" id="IPR036008">
    <property type="entry name" value="Aconitase_4Fe-4S_dom"/>
</dbReference>
<organism evidence="14 15">
    <name type="scientific">Camelimonas abortus</name>
    <dbReference type="NCBI Taxonomy" id="1017184"/>
    <lineage>
        <taxon>Bacteria</taxon>
        <taxon>Pseudomonadati</taxon>
        <taxon>Pseudomonadota</taxon>
        <taxon>Alphaproteobacteria</taxon>
        <taxon>Hyphomicrobiales</taxon>
        <taxon>Chelatococcaceae</taxon>
        <taxon>Camelimonas</taxon>
    </lineage>
</organism>
<evidence type="ECO:0000256" key="7">
    <source>
        <dbReference type="ARBA" id="ARBA00022723"/>
    </source>
</evidence>
<comment type="catalytic activity">
    <reaction evidence="1">
        <text>(2S,3R)-3-hydroxybutane-1,2,3-tricarboxylate = 2-methyl-cis-aconitate + H2O</text>
        <dbReference type="Rhea" id="RHEA:17941"/>
        <dbReference type="ChEBI" id="CHEBI:15377"/>
        <dbReference type="ChEBI" id="CHEBI:57429"/>
        <dbReference type="ChEBI" id="CHEBI:57872"/>
        <dbReference type="EC" id="4.2.1.99"/>
    </reaction>
</comment>
<evidence type="ECO:0000259" key="12">
    <source>
        <dbReference type="Pfam" id="PF00330"/>
    </source>
</evidence>